<gene>
    <name evidence="1" type="ORF">M413DRAFT_443032</name>
</gene>
<evidence type="ECO:0000313" key="2">
    <source>
        <dbReference type="Proteomes" id="UP000053424"/>
    </source>
</evidence>
<sequence length="61" mass="6983">MNQNLTLYSSVLLIYSSQSLSRFQYLRTLDLTLEHLKLTLSTTPRASTFADERFGTLLTIV</sequence>
<dbReference type="AlphaFoldDB" id="A0A0C2YSE3"/>
<dbReference type="HOGENOM" id="CLU_2922862_0_0_1"/>
<reference evidence="2" key="2">
    <citation type="submission" date="2015-01" db="EMBL/GenBank/DDBJ databases">
        <title>Evolutionary Origins and Diversification of the Mycorrhizal Mutualists.</title>
        <authorList>
            <consortium name="DOE Joint Genome Institute"/>
            <consortium name="Mycorrhizal Genomics Consortium"/>
            <person name="Kohler A."/>
            <person name="Kuo A."/>
            <person name="Nagy L.G."/>
            <person name="Floudas D."/>
            <person name="Copeland A."/>
            <person name="Barry K.W."/>
            <person name="Cichocki N."/>
            <person name="Veneault-Fourrey C."/>
            <person name="LaButti K."/>
            <person name="Lindquist E.A."/>
            <person name="Lipzen A."/>
            <person name="Lundell T."/>
            <person name="Morin E."/>
            <person name="Murat C."/>
            <person name="Riley R."/>
            <person name="Ohm R."/>
            <person name="Sun H."/>
            <person name="Tunlid A."/>
            <person name="Henrissat B."/>
            <person name="Grigoriev I.V."/>
            <person name="Hibbett D.S."/>
            <person name="Martin F."/>
        </authorList>
    </citation>
    <scope>NUCLEOTIDE SEQUENCE [LARGE SCALE GENOMIC DNA]</scope>
    <source>
        <strain evidence="2">h7</strain>
    </source>
</reference>
<proteinExistence type="predicted"/>
<dbReference type="Proteomes" id="UP000053424">
    <property type="component" value="Unassembled WGS sequence"/>
</dbReference>
<evidence type="ECO:0000313" key="1">
    <source>
        <dbReference type="EMBL" id="KIM43962.1"/>
    </source>
</evidence>
<protein>
    <submittedName>
        <fullName evidence="1">Uncharacterized protein</fullName>
    </submittedName>
</protein>
<keyword evidence="2" id="KW-1185">Reference proteome</keyword>
<accession>A0A0C2YSE3</accession>
<organism evidence="1 2">
    <name type="scientific">Hebeloma cylindrosporum</name>
    <dbReference type="NCBI Taxonomy" id="76867"/>
    <lineage>
        <taxon>Eukaryota</taxon>
        <taxon>Fungi</taxon>
        <taxon>Dikarya</taxon>
        <taxon>Basidiomycota</taxon>
        <taxon>Agaricomycotina</taxon>
        <taxon>Agaricomycetes</taxon>
        <taxon>Agaricomycetidae</taxon>
        <taxon>Agaricales</taxon>
        <taxon>Agaricineae</taxon>
        <taxon>Hymenogastraceae</taxon>
        <taxon>Hebeloma</taxon>
    </lineage>
</organism>
<reference evidence="1 2" key="1">
    <citation type="submission" date="2014-04" db="EMBL/GenBank/DDBJ databases">
        <authorList>
            <consortium name="DOE Joint Genome Institute"/>
            <person name="Kuo A."/>
            <person name="Gay G."/>
            <person name="Dore J."/>
            <person name="Kohler A."/>
            <person name="Nagy L.G."/>
            <person name="Floudas D."/>
            <person name="Copeland A."/>
            <person name="Barry K.W."/>
            <person name="Cichocki N."/>
            <person name="Veneault-Fourrey C."/>
            <person name="LaButti K."/>
            <person name="Lindquist E.A."/>
            <person name="Lipzen A."/>
            <person name="Lundell T."/>
            <person name="Morin E."/>
            <person name="Murat C."/>
            <person name="Sun H."/>
            <person name="Tunlid A."/>
            <person name="Henrissat B."/>
            <person name="Grigoriev I.V."/>
            <person name="Hibbett D.S."/>
            <person name="Martin F."/>
            <person name="Nordberg H.P."/>
            <person name="Cantor M.N."/>
            <person name="Hua S.X."/>
        </authorList>
    </citation>
    <scope>NUCLEOTIDE SEQUENCE [LARGE SCALE GENOMIC DNA]</scope>
    <source>
        <strain evidence="2">h7</strain>
    </source>
</reference>
<name>A0A0C2YSE3_HEBCY</name>
<dbReference type="EMBL" id="KN831774">
    <property type="protein sequence ID" value="KIM43962.1"/>
    <property type="molecule type" value="Genomic_DNA"/>
</dbReference>